<evidence type="ECO:0000313" key="4">
    <source>
        <dbReference type="Proteomes" id="UP000523139"/>
    </source>
</evidence>
<keyword evidence="2" id="KW-0732">Signal</keyword>
<sequence>MLSSSIRRPAALTPVTCCAVVALGLLTGCVEPEPDSQEPPAETATEEAAPQTYEGTEGAEPDDEDGEGDTAEETESIGPLDEEQMMELLLAPGELPESAEGHSTYSGLGYFEEYIAVERSEYQDAFGQSECAQDMDRVNLELVGEDPQTGVMHEYRLPTASGASGVDASAEVYVWMLSYPEGTGVESNGIWENIAEHCAASPLEAEGDQIEIEAFTLDSTEWPMSGISRQIEMEDPEDGDLQVIEGYSVTADFGSNLLMMTAVAVDAETFTEIAEAQAEKLAQYED</sequence>
<dbReference type="EMBL" id="JABAHY010000003">
    <property type="protein sequence ID" value="NLS09366.1"/>
    <property type="molecule type" value="Genomic_DNA"/>
</dbReference>
<feature type="chain" id="PRO_5031548811" description="Sensor domain-containing protein" evidence="2">
    <location>
        <begin position="20"/>
        <end position="286"/>
    </location>
</feature>
<feature type="signal peptide" evidence="2">
    <location>
        <begin position="1"/>
        <end position="19"/>
    </location>
</feature>
<evidence type="ECO:0000313" key="3">
    <source>
        <dbReference type="EMBL" id="NLS09366.1"/>
    </source>
</evidence>
<keyword evidence="4" id="KW-1185">Reference proteome</keyword>
<feature type="region of interest" description="Disordered" evidence="1">
    <location>
        <begin position="30"/>
        <end position="81"/>
    </location>
</feature>
<evidence type="ECO:0000256" key="1">
    <source>
        <dbReference type="SAM" id="MobiDB-lite"/>
    </source>
</evidence>
<feature type="compositionally biased region" description="Acidic residues" evidence="1">
    <location>
        <begin position="57"/>
        <end position="81"/>
    </location>
</feature>
<dbReference type="Proteomes" id="UP000523139">
    <property type="component" value="Unassembled WGS sequence"/>
</dbReference>
<feature type="compositionally biased region" description="Low complexity" evidence="1">
    <location>
        <begin position="38"/>
        <end position="56"/>
    </location>
</feature>
<reference evidence="3 4" key="1">
    <citation type="submission" date="2020-04" db="EMBL/GenBank/DDBJ databases">
        <title>Nesterenkonia sp. nov., isolated from marine sediment.</title>
        <authorList>
            <person name="Zhang G."/>
        </authorList>
    </citation>
    <scope>NUCLEOTIDE SEQUENCE [LARGE SCALE GENOMIC DNA]</scope>
    <source>
        <strain evidence="3 4">MY13</strain>
    </source>
</reference>
<evidence type="ECO:0000256" key="2">
    <source>
        <dbReference type="SAM" id="SignalP"/>
    </source>
</evidence>
<dbReference type="PROSITE" id="PS51257">
    <property type="entry name" value="PROKAR_LIPOPROTEIN"/>
    <property type="match status" value="1"/>
</dbReference>
<dbReference type="AlphaFoldDB" id="A0A7X8TIH2"/>
<dbReference type="RefSeq" id="WP_168886867.1">
    <property type="nucleotide sequence ID" value="NZ_JABAHY010000003.1"/>
</dbReference>
<protein>
    <recommendedName>
        <fullName evidence="5">Sensor domain-containing protein</fullName>
    </recommendedName>
</protein>
<accession>A0A7X8TIH2</accession>
<evidence type="ECO:0008006" key="5">
    <source>
        <dbReference type="Google" id="ProtNLM"/>
    </source>
</evidence>
<organism evidence="3 4">
    <name type="scientific">Nesterenkonia sedimenti</name>
    <dbReference type="NCBI Taxonomy" id="1463632"/>
    <lineage>
        <taxon>Bacteria</taxon>
        <taxon>Bacillati</taxon>
        <taxon>Actinomycetota</taxon>
        <taxon>Actinomycetes</taxon>
        <taxon>Micrococcales</taxon>
        <taxon>Micrococcaceae</taxon>
        <taxon>Nesterenkonia</taxon>
    </lineage>
</organism>
<name>A0A7X8TIH2_9MICC</name>
<proteinExistence type="predicted"/>
<comment type="caution">
    <text evidence="3">The sequence shown here is derived from an EMBL/GenBank/DDBJ whole genome shotgun (WGS) entry which is preliminary data.</text>
</comment>
<gene>
    <name evidence="3" type="ORF">HGQ17_04955</name>
</gene>